<dbReference type="Gramene" id="Psat01G0488200-T1">
    <property type="protein sequence ID" value="KAI5447196.1"/>
    <property type="gene ID" value="KIW84_014882"/>
</dbReference>
<dbReference type="PANTHER" id="PTHR31286:SF176">
    <property type="entry name" value="DUF4283 DOMAIN PROTEIN"/>
    <property type="match status" value="1"/>
</dbReference>
<protein>
    <recommendedName>
        <fullName evidence="4">DUF4283 domain-containing protein</fullName>
    </recommendedName>
</protein>
<organism evidence="2 3">
    <name type="scientific">Pisum sativum</name>
    <name type="common">Garden pea</name>
    <name type="synonym">Lathyrus oleraceus</name>
    <dbReference type="NCBI Taxonomy" id="3888"/>
    <lineage>
        <taxon>Eukaryota</taxon>
        <taxon>Viridiplantae</taxon>
        <taxon>Streptophyta</taxon>
        <taxon>Embryophyta</taxon>
        <taxon>Tracheophyta</taxon>
        <taxon>Spermatophyta</taxon>
        <taxon>Magnoliopsida</taxon>
        <taxon>eudicotyledons</taxon>
        <taxon>Gunneridae</taxon>
        <taxon>Pentapetalae</taxon>
        <taxon>rosids</taxon>
        <taxon>fabids</taxon>
        <taxon>Fabales</taxon>
        <taxon>Fabaceae</taxon>
        <taxon>Papilionoideae</taxon>
        <taxon>50 kb inversion clade</taxon>
        <taxon>NPAAA clade</taxon>
        <taxon>Hologalegina</taxon>
        <taxon>IRL clade</taxon>
        <taxon>Fabeae</taxon>
        <taxon>Lathyrus</taxon>
    </lineage>
</organism>
<dbReference type="AlphaFoldDB" id="A0A9D5GZU8"/>
<dbReference type="EMBL" id="JAMSHJ010000001">
    <property type="protein sequence ID" value="KAI5447196.1"/>
    <property type="molecule type" value="Genomic_DNA"/>
</dbReference>
<evidence type="ECO:0000313" key="2">
    <source>
        <dbReference type="EMBL" id="KAI5447196.1"/>
    </source>
</evidence>
<dbReference type="PANTHER" id="PTHR31286">
    <property type="entry name" value="GLYCINE-RICH CELL WALL STRUCTURAL PROTEIN 1.8-LIKE"/>
    <property type="match status" value="1"/>
</dbReference>
<comment type="caution">
    <text evidence="2">The sequence shown here is derived from an EMBL/GenBank/DDBJ whole genome shotgun (WGS) entry which is preliminary data.</text>
</comment>
<dbReference type="Proteomes" id="UP001058974">
    <property type="component" value="Chromosome 1"/>
</dbReference>
<reference evidence="2 3" key="1">
    <citation type="journal article" date="2022" name="Nat. Genet.">
        <title>Improved pea reference genome and pan-genome highlight genomic features and evolutionary characteristics.</title>
        <authorList>
            <person name="Yang T."/>
            <person name="Liu R."/>
            <person name="Luo Y."/>
            <person name="Hu S."/>
            <person name="Wang D."/>
            <person name="Wang C."/>
            <person name="Pandey M.K."/>
            <person name="Ge S."/>
            <person name="Xu Q."/>
            <person name="Li N."/>
            <person name="Li G."/>
            <person name="Huang Y."/>
            <person name="Saxena R.K."/>
            <person name="Ji Y."/>
            <person name="Li M."/>
            <person name="Yan X."/>
            <person name="He Y."/>
            <person name="Liu Y."/>
            <person name="Wang X."/>
            <person name="Xiang C."/>
            <person name="Varshney R.K."/>
            <person name="Ding H."/>
            <person name="Gao S."/>
            <person name="Zong X."/>
        </authorList>
    </citation>
    <scope>NUCLEOTIDE SEQUENCE [LARGE SCALE GENOMIC DNA]</scope>
    <source>
        <strain evidence="2 3">cv. Zhongwan 6</strain>
    </source>
</reference>
<keyword evidence="3" id="KW-1185">Reference proteome</keyword>
<evidence type="ECO:0000313" key="3">
    <source>
        <dbReference type="Proteomes" id="UP001058974"/>
    </source>
</evidence>
<proteinExistence type="predicted"/>
<dbReference type="InterPro" id="IPR040256">
    <property type="entry name" value="At4g02000-like"/>
</dbReference>
<gene>
    <name evidence="2" type="ORF">KIW84_014882</name>
</gene>
<accession>A0A9D5GZU8</accession>
<feature type="compositionally biased region" description="Polar residues" evidence="1">
    <location>
        <begin position="132"/>
        <end position="143"/>
    </location>
</feature>
<evidence type="ECO:0000256" key="1">
    <source>
        <dbReference type="SAM" id="MobiDB-lite"/>
    </source>
</evidence>
<sequence length="207" mass="23410">MCVKSITSWNLSLGFLKLFPWTNNFNPTLLKQPSAQVWICIYGLPQEYWCPKFVFGIASSVGIPLNIDSAFNKCCFERPFGHFVMVNNGLNATKNTTKEKANIIDLEARPLNVSTAIEKGVDKVSEEEDSIENSSFIDNTQRNSGEEVPETNLELQQDMMFLNSSWDNMVHLELEKQGIGDNAQKSMGVDFEGFKRVKSKSKRKAQK</sequence>
<feature type="region of interest" description="Disordered" evidence="1">
    <location>
        <begin position="124"/>
        <end position="149"/>
    </location>
</feature>
<name>A0A9D5GZU8_PEA</name>
<evidence type="ECO:0008006" key="4">
    <source>
        <dbReference type="Google" id="ProtNLM"/>
    </source>
</evidence>